<evidence type="ECO:0000259" key="6">
    <source>
        <dbReference type="PROSITE" id="PS51078"/>
    </source>
</evidence>
<dbReference type="InterPro" id="IPR050707">
    <property type="entry name" value="HTH_MetabolicPath_Reg"/>
</dbReference>
<dbReference type="InterPro" id="IPR014757">
    <property type="entry name" value="Tscrpt_reg_IclR_C"/>
</dbReference>
<name>A0A829YFR0_9GAMM</name>
<dbReference type="Gene3D" id="3.30.450.40">
    <property type="match status" value="1"/>
</dbReference>
<dbReference type="GO" id="GO:0003677">
    <property type="term" value="F:DNA binding"/>
    <property type="evidence" value="ECO:0007669"/>
    <property type="project" value="UniProtKB-KW"/>
</dbReference>
<dbReference type="GO" id="GO:0045892">
    <property type="term" value="P:negative regulation of DNA-templated transcription"/>
    <property type="evidence" value="ECO:0007669"/>
    <property type="project" value="TreeGrafter"/>
</dbReference>
<evidence type="ECO:0000256" key="3">
    <source>
        <dbReference type="ARBA" id="ARBA00023163"/>
    </source>
</evidence>
<reference evidence="8" key="1">
    <citation type="submission" date="2020-01" db="EMBL/GenBank/DDBJ databases">
        <title>'Steroidobacter agaridevorans' sp. nov., agar-degrading bacteria isolated from rhizosphere soils.</title>
        <authorList>
            <person name="Ikenaga M."/>
            <person name="Kataoka M."/>
            <person name="Murouchi A."/>
            <person name="Katsuragi S."/>
            <person name="Sakai M."/>
        </authorList>
    </citation>
    <scope>NUCLEOTIDE SEQUENCE [LARGE SCALE GENOMIC DNA]</scope>
    <source>
        <strain evidence="8">YU21-B</strain>
    </source>
</reference>
<dbReference type="AlphaFoldDB" id="A0A829YFR0"/>
<sequence>MQHLKTANMSQPITPTNKTPDLAAPPTKAAANPEDQMGGFAKGLAVIEAYGRGRSALTIAEVARLAGLDRASARRCLLTLVNRGYATTDGRYFELTPQILRLGNAYLAAPLSRLIQPSLDQLAHAVSASCSASVLDGTEIVYIARAAHHQLIAGSLHAGSRLPAYCTAMGRVLLAGLPPAQSHERLMQSDRRAITPRTLTDIDALEAELDRVRASGFSIIDQEVEIGSMSIAVPIRNTQARTVAAFVVALHATPESAARIRTEVLPRMLEAQRQLAEILP</sequence>
<dbReference type="PROSITE" id="PS51078">
    <property type="entry name" value="ICLR_ED"/>
    <property type="match status" value="1"/>
</dbReference>
<evidence type="ECO:0000256" key="2">
    <source>
        <dbReference type="ARBA" id="ARBA00023125"/>
    </source>
</evidence>
<dbReference type="Pfam" id="PF01614">
    <property type="entry name" value="IclR_C"/>
    <property type="match status" value="1"/>
</dbReference>
<dbReference type="InterPro" id="IPR005471">
    <property type="entry name" value="Tscrpt_reg_IclR_N"/>
</dbReference>
<organism evidence="7 8">
    <name type="scientific">Steroidobacter agaridevorans</name>
    <dbReference type="NCBI Taxonomy" id="2695856"/>
    <lineage>
        <taxon>Bacteria</taxon>
        <taxon>Pseudomonadati</taxon>
        <taxon>Pseudomonadota</taxon>
        <taxon>Gammaproteobacteria</taxon>
        <taxon>Steroidobacterales</taxon>
        <taxon>Steroidobacteraceae</taxon>
        <taxon>Steroidobacter</taxon>
    </lineage>
</organism>
<protein>
    <submittedName>
        <fullName evidence="7">IclR family transcriptional regulator</fullName>
    </submittedName>
</protein>
<dbReference type="Pfam" id="PF09339">
    <property type="entry name" value="HTH_IclR"/>
    <property type="match status" value="1"/>
</dbReference>
<dbReference type="NCBIfam" id="TIGR02431">
    <property type="entry name" value="pcaR_pcaU"/>
    <property type="match status" value="1"/>
</dbReference>
<dbReference type="PANTHER" id="PTHR30136">
    <property type="entry name" value="HELIX-TURN-HELIX TRANSCRIPTIONAL REGULATOR, ICLR FAMILY"/>
    <property type="match status" value="1"/>
</dbReference>
<feature type="domain" description="HTH iclR-type" evidence="5">
    <location>
        <begin position="37"/>
        <end position="97"/>
    </location>
</feature>
<dbReference type="SMART" id="SM00346">
    <property type="entry name" value="HTH_ICLR"/>
    <property type="match status" value="1"/>
</dbReference>
<dbReference type="InterPro" id="IPR036390">
    <property type="entry name" value="WH_DNA-bd_sf"/>
</dbReference>
<dbReference type="InterPro" id="IPR012794">
    <property type="entry name" value="PcaR_PcaU"/>
</dbReference>
<dbReference type="GO" id="GO:0046278">
    <property type="term" value="P:3,4-dihydroxybenzoate metabolic process"/>
    <property type="evidence" value="ECO:0007669"/>
    <property type="project" value="InterPro"/>
</dbReference>
<keyword evidence="8" id="KW-1185">Reference proteome</keyword>
<dbReference type="SUPFAM" id="SSF55781">
    <property type="entry name" value="GAF domain-like"/>
    <property type="match status" value="1"/>
</dbReference>
<evidence type="ECO:0000313" key="8">
    <source>
        <dbReference type="Proteomes" id="UP000445000"/>
    </source>
</evidence>
<feature type="region of interest" description="Disordered" evidence="4">
    <location>
        <begin position="1"/>
        <end position="35"/>
    </location>
</feature>
<dbReference type="Gene3D" id="1.10.10.10">
    <property type="entry name" value="Winged helix-like DNA-binding domain superfamily/Winged helix DNA-binding domain"/>
    <property type="match status" value="1"/>
</dbReference>
<evidence type="ECO:0000313" key="7">
    <source>
        <dbReference type="EMBL" id="GFE82060.1"/>
    </source>
</evidence>
<dbReference type="EMBL" id="BLJN01000004">
    <property type="protein sequence ID" value="GFE82060.1"/>
    <property type="molecule type" value="Genomic_DNA"/>
</dbReference>
<feature type="compositionally biased region" description="Polar residues" evidence="4">
    <location>
        <begin position="1"/>
        <end position="19"/>
    </location>
</feature>
<evidence type="ECO:0000259" key="5">
    <source>
        <dbReference type="PROSITE" id="PS51077"/>
    </source>
</evidence>
<evidence type="ECO:0000256" key="1">
    <source>
        <dbReference type="ARBA" id="ARBA00023015"/>
    </source>
</evidence>
<comment type="caution">
    <text evidence="7">The sequence shown here is derived from an EMBL/GenBank/DDBJ whole genome shotgun (WGS) entry which is preliminary data.</text>
</comment>
<dbReference type="InterPro" id="IPR029016">
    <property type="entry name" value="GAF-like_dom_sf"/>
</dbReference>
<dbReference type="Proteomes" id="UP000445000">
    <property type="component" value="Unassembled WGS sequence"/>
</dbReference>
<dbReference type="PROSITE" id="PS51077">
    <property type="entry name" value="HTH_ICLR"/>
    <property type="match status" value="1"/>
</dbReference>
<dbReference type="GO" id="GO:0045893">
    <property type="term" value="P:positive regulation of DNA-templated transcription"/>
    <property type="evidence" value="ECO:0007669"/>
    <property type="project" value="InterPro"/>
</dbReference>
<keyword evidence="3" id="KW-0804">Transcription</keyword>
<dbReference type="SUPFAM" id="SSF46785">
    <property type="entry name" value="Winged helix' DNA-binding domain"/>
    <property type="match status" value="1"/>
</dbReference>
<keyword evidence="2" id="KW-0238">DNA-binding</keyword>
<dbReference type="InterPro" id="IPR036388">
    <property type="entry name" value="WH-like_DNA-bd_sf"/>
</dbReference>
<gene>
    <name evidence="7" type="ORF">GCM10011487_40600</name>
</gene>
<dbReference type="GO" id="GO:0003700">
    <property type="term" value="F:DNA-binding transcription factor activity"/>
    <property type="evidence" value="ECO:0007669"/>
    <property type="project" value="TreeGrafter"/>
</dbReference>
<feature type="domain" description="IclR-ED" evidence="6">
    <location>
        <begin position="98"/>
        <end position="280"/>
    </location>
</feature>
<accession>A0A829YFR0</accession>
<evidence type="ECO:0000256" key="4">
    <source>
        <dbReference type="SAM" id="MobiDB-lite"/>
    </source>
</evidence>
<keyword evidence="1" id="KW-0805">Transcription regulation</keyword>
<proteinExistence type="predicted"/>
<dbReference type="PANTHER" id="PTHR30136:SF34">
    <property type="entry name" value="TRANSCRIPTIONAL REGULATOR"/>
    <property type="match status" value="1"/>
</dbReference>